<evidence type="ECO:0000256" key="5">
    <source>
        <dbReference type="ARBA" id="ARBA00022679"/>
    </source>
</evidence>
<feature type="binding site" evidence="10">
    <location>
        <position position="173"/>
    </location>
    <ligand>
        <name>substrate</name>
    </ligand>
</feature>
<dbReference type="GO" id="GO:0004042">
    <property type="term" value="F:L-glutamate N-acetyltransferase activity"/>
    <property type="evidence" value="ECO:0007669"/>
    <property type="project" value="UniProtKB-UniRule"/>
</dbReference>
<dbReference type="InterPro" id="IPR042195">
    <property type="entry name" value="ArgJ_beta_C"/>
</dbReference>
<dbReference type="CDD" id="cd02152">
    <property type="entry name" value="OAT"/>
    <property type="match status" value="1"/>
</dbReference>
<evidence type="ECO:0000256" key="3">
    <source>
        <dbReference type="ARBA" id="ARBA00022571"/>
    </source>
</evidence>
<dbReference type="MEROPS" id="T05.002"/>
<gene>
    <name evidence="10 11" type="primary">argJ</name>
    <name evidence="11" type="ORF">HMPREF9381_0608</name>
</gene>
<dbReference type="AlphaFoldDB" id="F0I0B8"/>
<feature type="chain" id="PRO_5023367310" description="Arginine biosynthesis bifunctional protein ArgJ beta chain" evidence="10">
    <location>
        <begin position="184"/>
        <end position="397"/>
    </location>
</feature>
<feature type="site" description="Involved in the stabilization of negative charge on the oxyanion by the formation of the oxyanion hole" evidence="10">
    <location>
        <position position="114"/>
    </location>
</feature>
<dbReference type="SUPFAM" id="SSF56266">
    <property type="entry name" value="DmpA/ArgJ-like"/>
    <property type="match status" value="1"/>
</dbReference>
<dbReference type="InterPro" id="IPR016117">
    <property type="entry name" value="ArgJ-like_dom_sf"/>
</dbReference>
<evidence type="ECO:0000256" key="6">
    <source>
        <dbReference type="ARBA" id="ARBA00022813"/>
    </source>
</evidence>
<comment type="similarity">
    <text evidence="1 10">Belongs to the ArgJ family.</text>
</comment>
<comment type="caution">
    <text evidence="11">The sequence shown here is derived from an EMBL/GenBank/DDBJ whole genome shotgun (WGS) entry which is preliminary data.</text>
</comment>
<feature type="chain" id="PRO_5023367311" description="Arginine biosynthesis bifunctional protein ArgJ alpha chain" evidence="10">
    <location>
        <begin position="1"/>
        <end position="183"/>
    </location>
</feature>
<feature type="site" description="Involved in the stabilization of negative charge on the oxyanion by the formation of the oxyanion hole" evidence="10">
    <location>
        <position position="113"/>
    </location>
</feature>
<dbReference type="FunFam" id="3.10.20.340:FF:000001">
    <property type="entry name" value="Arginine biosynthesis bifunctional protein ArgJ, chloroplastic"/>
    <property type="match status" value="1"/>
</dbReference>
<protein>
    <recommendedName>
        <fullName evidence="10">Arginine biosynthesis bifunctional protein ArgJ</fullName>
    </recommendedName>
    <domain>
        <recommendedName>
            <fullName evidence="10">Glutamate N-acetyltransferase</fullName>
            <ecNumber evidence="10">2.3.1.35</ecNumber>
        </recommendedName>
        <alternativeName>
            <fullName evidence="10">Ornithine acetyltransferase</fullName>
            <shortName evidence="10">OATase</shortName>
        </alternativeName>
        <alternativeName>
            <fullName evidence="10">Ornithine transacetylase</fullName>
        </alternativeName>
    </domain>
    <domain>
        <recommendedName>
            <fullName evidence="10">Amino-acid acetyltransferase</fullName>
            <ecNumber evidence="10">2.3.1.1</ecNumber>
        </recommendedName>
        <alternativeName>
            <fullName evidence="10">N-acetylglutamate synthase</fullName>
            <shortName evidence="10">AGSase</shortName>
        </alternativeName>
    </domain>
    <component>
        <recommendedName>
            <fullName evidence="10">Arginine biosynthesis bifunctional protein ArgJ alpha chain</fullName>
        </recommendedName>
    </component>
    <component>
        <recommendedName>
            <fullName evidence="10">Arginine biosynthesis bifunctional protein ArgJ beta chain</fullName>
        </recommendedName>
    </component>
</protein>
<sequence length="397" mass="42210">MKIIDGTIATPLGFSADGLHAGFKKKKLDFGWIVSEVPASVAGVYTTNKVIAAPLLVTKASIQKSQKLQAIVVNSGVANSCTGQQGLDAAYEMQRLAAQKLKIEPDLVGLASTGVIGEQLPMDALKNGLSQILVSGNSEDFAEAILTTDTCTKTCVVTEEFGTDLVTMAGVAKGSGMIHPNMATMLAFITCDANISSATLQAALSQHVETTFNQITVDGDTSTNDMVLVMANGCRQNEEILPDTEEFEKFSKMLRYLMADLAKKIAKDGEGATKLIEVNVQHAKDEQSGRMIAKSVVGSSLVKTAIFGQDPNWGRILAAIGYAGADVSVDNIDIWIEGIPVMQASSPVAFDPEETSDAMAGELLTLTIDLHDGDAEAQAWGCDLSYDYVKINALYRT</sequence>
<evidence type="ECO:0000256" key="10">
    <source>
        <dbReference type="HAMAP-Rule" id="MF_01106"/>
    </source>
</evidence>
<evidence type="ECO:0000256" key="7">
    <source>
        <dbReference type="ARBA" id="ARBA00023268"/>
    </source>
</evidence>
<comment type="catalytic activity">
    <reaction evidence="10">
        <text>L-glutamate + acetyl-CoA = N-acetyl-L-glutamate + CoA + H(+)</text>
        <dbReference type="Rhea" id="RHEA:24292"/>
        <dbReference type="ChEBI" id="CHEBI:15378"/>
        <dbReference type="ChEBI" id="CHEBI:29985"/>
        <dbReference type="ChEBI" id="CHEBI:44337"/>
        <dbReference type="ChEBI" id="CHEBI:57287"/>
        <dbReference type="ChEBI" id="CHEBI:57288"/>
        <dbReference type="EC" id="2.3.1.1"/>
    </reaction>
</comment>
<dbReference type="Proteomes" id="UP000003332">
    <property type="component" value="Unassembled WGS sequence"/>
</dbReference>
<keyword evidence="4 10" id="KW-0028">Amino-acid biosynthesis</keyword>
<feature type="binding site" evidence="10">
    <location>
        <position position="184"/>
    </location>
    <ligand>
        <name>substrate</name>
    </ligand>
</feature>
<keyword evidence="8 10" id="KW-0012">Acyltransferase</keyword>
<evidence type="ECO:0000313" key="12">
    <source>
        <dbReference type="Proteomes" id="UP000003332"/>
    </source>
</evidence>
<feature type="active site" description="Nucleophile" evidence="10">
    <location>
        <position position="184"/>
    </location>
</feature>
<dbReference type="EMBL" id="AEXV01000005">
    <property type="protein sequence ID" value="EGD30336.1"/>
    <property type="molecule type" value="Genomic_DNA"/>
</dbReference>
<evidence type="ECO:0000313" key="11">
    <source>
        <dbReference type="EMBL" id="EGD30336.1"/>
    </source>
</evidence>
<dbReference type="EC" id="2.3.1.35" evidence="10"/>
<organism evidence="11 12">
    <name type="scientific">Streptococcus sanguinis SK72</name>
    <dbReference type="NCBI Taxonomy" id="888809"/>
    <lineage>
        <taxon>Bacteria</taxon>
        <taxon>Bacillati</taxon>
        <taxon>Bacillota</taxon>
        <taxon>Bacilli</taxon>
        <taxon>Lactobacillales</taxon>
        <taxon>Streptococcaceae</taxon>
        <taxon>Streptococcus</taxon>
    </lineage>
</organism>
<dbReference type="EC" id="2.3.1.1" evidence="10"/>
<dbReference type="HAMAP" id="MF_01106">
    <property type="entry name" value="ArgJ"/>
    <property type="match status" value="1"/>
</dbReference>
<keyword evidence="10" id="KW-0963">Cytoplasm</keyword>
<evidence type="ECO:0000256" key="8">
    <source>
        <dbReference type="ARBA" id="ARBA00023315"/>
    </source>
</evidence>
<accession>F0I0B8</accession>
<feature type="binding site" evidence="10">
    <location>
        <position position="147"/>
    </location>
    <ligand>
        <name>substrate</name>
    </ligand>
</feature>
<reference evidence="11 12" key="1">
    <citation type="submission" date="2011-02" db="EMBL/GenBank/DDBJ databases">
        <authorList>
            <person name="Muzny D."/>
            <person name="Qin X."/>
            <person name="Deng J."/>
            <person name="Jiang H."/>
            <person name="Liu Y."/>
            <person name="Qu J."/>
            <person name="Song X.-Z."/>
            <person name="Zhang L."/>
            <person name="Thornton R."/>
            <person name="Coyle M."/>
            <person name="Francisco L."/>
            <person name="Jackson L."/>
            <person name="Javaid M."/>
            <person name="Korchina V."/>
            <person name="Kovar C."/>
            <person name="Mata R."/>
            <person name="Mathew T."/>
            <person name="Ngo R."/>
            <person name="Nguyen L."/>
            <person name="Nguyen N."/>
            <person name="Okwuonu G."/>
            <person name="Ongeri F."/>
            <person name="Pham C."/>
            <person name="Simmons D."/>
            <person name="Wilczek-Boney K."/>
            <person name="Hale W."/>
            <person name="Jakkamsetti A."/>
            <person name="Pham P."/>
            <person name="Ruth R."/>
            <person name="San Lucas F."/>
            <person name="Warren J."/>
            <person name="Zhang J."/>
            <person name="Zhao Z."/>
            <person name="Zhou C."/>
            <person name="Zhu D."/>
            <person name="Lee S."/>
            <person name="Bess C."/>
            <person name="Blankenburg K."/>
            <person name="Forbes L."/>
            <person name="Fu Q."/>
            <person name="Gubbala S."/>
            <person name="Hirani K."/>
            <person name="Jayaseelan J.C."/>
            <person name="Lara F."/>
            <person name="Munidasa M."/>
            <person name="Palculict T."/>
            <person name="Patil S."/>
            <person name="Pu L.-L."/>
            <person name="Saada N."/>
            <person name="Tang L."/>
            <person name="Weissenberger G."/>
            <person name="Zhu Y."/>
            <person name="Hemphill L."/>
            <person name="Shang Y."/>
            <person name="Youmans B."/>
            <person name="Ayvaz T."/>
            <person name="Ross M."/>
            <person name="Santibanez J."/>
            <person name="Aqrawi P."/>
            <person name="Gross S."/>
            <person name="Joshi V."/>
            <person name="Fowler G."/>
            <person name="Nazareth L."/>
            <person name="Reid J."/>
            <person name="Worley K."/>
            <person name="Petrosino J."/>
            <person name="Highlander S."/>
            <person name="Gibbs R."/>
        </authorList>
    </citation>
    <scope>NUCLEOTIDE SEQUENCE [LARGE SCALE GENOMIC DNA]</scope>
    <source>
        <strain evidence="11 12">SK72</strain>
    </source>
</reference>
<evidence type="ECO:0000256" key="2">
    <source>
        <dbReference type="ARBA" id="ARBA00011475"/>
    </source>
</evidence>
<dbReference type="PANTHER" id="PTHR23100">
    <property type="entry name" value="ARGININE BIOSYNTHESIS BIFUNCTIONAL PROTEIN ARGJ"/>
    <property type="match status" value="1"/>
</dbReference>
<dbReference type="FunFam" id="3.60.70.12:FF:000001">
    <property type="entry name" value="Arginine biosynthesis bifunctional protein ArgJ, chloroplastic"/>
    <property type="match status" value="1"/>
</dbReference>
<comment type="subcellular location">
    <subcellularLocation>
        <location evidence="10">Cytoplasm</location>
    </subcellularLocation>
</comment>
<dbReference type="NCBIfam" id="TIGR00120">
    <property type="entry name" value="ArgJ"/>
    <property type="match status" value="1"/>
</dbReference>
<dbReference type="GO" id="GO:0005737">
    <property type="term" value="C:cytoplasm"/>
    <property type="evidence" value="ECO:0007669"/>
    <property type="project" value="UniProtKB-SubCell"/>
</dbReference>
<dbReference type="PATRIC" id="fig|888809.3.peg.593"/>
<comment type="subunit">
    <text evidence="2 10">Heterotetramer of two alpha and two beta chains.</text>
</comment>
<keyword evidence="7 10" id="KW-0511">Multifunctional enzyme</keyword>
<feature type="binding site" evidence="10">
    <location>
        <position position="270"/>
    </location>
    <ligand>
        <name>substrate</name>
    </ligand>
</feature>
<dbReference type="PANTHER" id="PTHR23100:SF0">
    <property type="entry name" value="ARGININE BIOSYNTHESIS BIFUNCTIONAL PROTEIN ARGJ, MITOCHONDRIAL"/>
    <property type="match status" value="1"/>
</dbReference>
<name>F0I0B8_STRSA</name>
<keyword evidence="3 10" id="KW-0055">Arginine biosynthesis</keyword>
<dbReference type="GO" id="GO:0006592">
    <property type="term" value="P:ornithine biosynthetic process"/>
    <property type="evidence" value="ECO:0007669"/>
    <property type="project" value="TreeGrafter"/>
</dbReference>
<comment type="catalytic activity">
    <reaction evidence="9 10">
        <text>N(2)-acetyl-L-ornithine + L-glutamate = N-acetyl-L-glutamate + L-ornithine</text>
        <dbReference type="Rhea" id="RHEA:15349"/>
        <dbReference type="ChEBI" id="CHEBI:29985"/>
        <dbReference type="ChEBI" id="CHEBI:44337"/>
        <dbReference type="ChEBI" id="CHEBI:46911"/>
        <dbReference type="ChEBI" id="CHEBI:57805"/>
        <dbReference type="EC" id="2.3.1.35"/>
    </reaction>
</comment>
<keyword evidence="5 10" id="KW-0808">Transferase</keyword>
<dbReference type="UniPathway" id="UPA00068">
    <property type="reaction ID" value="UER00106"/>
</dbReference>
<proteinExistence type="inferred from homology"/>
<evidence type="ECO:0000256" key="1">
    <source>
        <dbReference type="ARBA" id="ARBA00006774"/>
    </source>
</evidence>
<evidence type="ECO:0000256" key="4">
    <source>
        <dbReference type="ARBA" id="ARBA00022605"/>
    </source>
</evidence>
<keyword evidence="6 10" id="KW-0068">Autocatalytic cleavage</keyword>
<dbReference type="NCBIfam" id="NF003802">
    <property type="entry name" value="PRK05388.1"/>
    <property type="match status" value="1"/>
</dbReference>
<dbReference type="Pfam" id="PF01960">
    <property type="entry name" value="ArgJ"/>
    <property type="match status" value="1"/>
</dbReference>
<dbReference type="HOGENOM" id="CLU_027172_1_0_9"/>
<feature type="binding site" evidence="10">
    <location>
        <position position="392"/>
    </location>
    <ligand>
        <name>substrate</name>
    </ligand>
</feature>
<dbReference type="Gene3D" id="3.60.70.12">
    <property type="entry name" value="L-amino peptidase D-ALA esterase/amidase"/>
    <property type="match status" value="1"/>
</dbReference>
<dbReference type="InterPro" id="IPR002813">
    <property type="entry name" value="Arg_biosynth_ArgJ"/>
</dbReference>
<comment type="pathway">
    <text evidence="10">Amino-acid biosynthesis; L-arginine biosynthesis; N(2)-acetyl-L-ornithine from L-glutamate: step 1/4.</text>
</comment>
<dbReference type="Gene3D" id="3.10.20.340">
    <property type="entry name" value="ArgJ beta chain, C-terminal domain"/>
    <property type="match status" value="1"/>
</dbReference>
<feature type="binding site" evidence="10">
    <location>
        <position position="397"/>
    </location>
    <ligand>
        <name>substrate</name>
    </ligand>
</feature>
<comment type="pathway">
    <text evidence="10">Amino-acid biosynthesis; L-arginine biosynthesis; L-ornithine and N-acetyl-L-glutamate from L-glutamate and N(2)-acetyl-L-ornithine (cyclic): step 1/1.</text>
</comment>
<dbReference type="GO" id="GO:0006526">
    <property type="term" value="P:L-arginine biosynthetic process"/>
    <property type="evidence" value="ECO:0007669"/>
    <property type="project" value="UniProtKB-UniRule"/>
</dbReference>
<dbReference type="RefSeq" id="WP_002904124.1">
    <property type="nucleotide sequence ID" value="NZ_GL872376.1"/>
</dbReference>
<dbReference type="GO" id="GO:0004358">
    <property type="term" value="F:L-glutamate N-acetyltransferase activity, acting on acetyl-L-ornithine as donor"/>
    <property type="evidence" value="ECO:0007669"/>
    <property type="project" value="UniProtKB-UniRule"/>
</dbReference>
<feature type="site" description="Cleavage; by autolysis" evidence="10">
    <location>
        <begin position="183"/>
        <end position="184"/>
    </location>
</feature>
<evidence type="ECO:0000256" key="9">
    <source>
        <dbReference type="ARBA" id="ARBA00049439"/>
    </source>
</evidence>
<comment type="function">
    <text evidence="10">Catalyzes two activities which are involved in the cyclic version of arginine biosynthesis: the synthesis of N-acetylglutamate from glutamate and acetyl-CoA as the acetyl donor, and of ornithine by transacetylation between N(2)-acetylornithine and glutamate.</text>
</comment>